<feature type="compositionally biased region" description="Acidic residues" evidence="1">
    <location>
        <begin position="746"/>
        <end position="758"/>
    </location>
</feature>
<reference evidence="2 3" key="1">
    <citation type="submission" date="2024-01" db="EMBL/GenBank/DDBJ databases">
        <title>Comparative genomics of Cryptococcus and Kwoniella reveals pathogenesis evolution and contrasting modes of karyotype evolution via chromosome fusion or intercentromeric recombination.</title>
        <authorList>
            <person name="Coelho M.A."/>
            <person name="David-Palma M."/>
            <person name="Shea T."/>
            <person name="Bowers K."/>
            <person name="McGinley-Smith S."/>
            <person name="Mohammad A.W."/>
            <person name="Gnirke A."/>
            <person name="Yurkov A.M."/>
            <person name="Nowrousian M."/>
            <person name="Sun S."/>
            <person name="Cuomo C.A."/>
            <person name="Heitman J."/>
        </authorList>
    </citation>
    <scope>NUCLEOTIDE SEQUENCE [LARGE SCALE GENOMIC DNA]</scope>
    <source>
        <strain evidence="2 3">CBS 6074</strain>
    </source>
</reference>
<feature type="compositionally biased region" description="Low complexity" evidence="1">
    <location>
        <begin position="337"/>
        <end position="360"/>
    </location>
</feature>
<feature type="region of interest" description="Disordered" evidence="1">
    <location>
        <begin position="127"/>
        <end position="658"/>
    </location>
</feature>
<feature type="compositionally biased region" description="Low complexity" evidence="1">
    <location>
        <begin position="1479"/>
        <end position="1503"/>
    </location>
</feature>
<dbReference type="Proteomes" id="UP001355207">
    <property type="component" value="Chromosome 1"/>
</dbReference>
<feature type="compositionally biased region" description="Basic and acidic residues" evidence="1">
    <location>
        <begin position="759"/>
        <end position="769"/>
    </location>
</feature>
<feature type="compositionally biased region" description="Basic and acidic residues" evidence="1">
    <location>
        <begin position="201"/>
        <end position="213"/>
    </location>
</feature>
<feature type="compositionally biased region" description="Low complexity" evidence="1">
    <location>
        <begin position="22"/>
        <end position="36"/>
    </location>
</feature>
<gene>
    <name evidence="2" type="ORF">L201_001213</name>
</gene>
<feature type="region of interest" description="Disordered" evidence="1">
    <location>
        <begin position="721"/>
        <end position="874"/>
    </location>
</feature>
<feature type="compositionally biased region" description="Low complexity" evidence="1">
    <location>
        <begin position="409"/>
        <end position="420"/>
    </location>
</feature>
<feature type="compositionally biased region" description="Acidic residues" evidence="1">
    <location>
        <begin position="1553"/>
        <end position="1576"/>
    </location>
</feature>
<feature type="compositionally biased region" description="Acidic residues" evidence="1">
    <location>
        <begin position="1100"/>
        <end position="1123"/>
    </location>
</feature>
<feature type="compositionally biased region" description="Low complexity" evidence="1">
    <location>
        <begin position="1725"/>
        <end position="1737"/>
    </location>
</feature>
<feature type="compositionally biased region" description="Polar residues" evidence="1">
    <location>
        <begin position="1460"/>
        <end position="1472"/>
    </location>
</feature>
<dbReference type="RefSeq" id="XP_066073103.1">
    <property type="nucleotide sequence ID" value="XM_066217006.1"/>
</dbReference>
<feature type="compositionally biased region" description="Low complexity" evidence="1">
    <location>
        <begin position="1744"/>
        <end position="1759"/>
    </location>
</feature>
<dbReference type="GeneID" id="91091885"/>
<feature type="compositionally biased region" description="Low complexity" evidence="1">
    <location>
        <begin position="1784"/>
        <end position="1811"/>
    </location>
</feature>
<feature type="compositionally biased region" description="Polar residues" evidence="1">
    <location>
        <begin position="1847"/>
        <end position="1867"/>
    </location>
</feature>
<keyword evidence="3" id="KW-1185">Reference proteome</keyword>
<feature type="compositionally biased region" description="Polar residues" evidence="1">
    <location>
        <begin position="180"/>
        <end position="199"/>
    </location>
</feature>
<accession>A0AAX4JP61</accession>
<protein>
    <recommendedName>
        <fullName evidence="4">CCHC-type domain-containing protein</fullName>
    </recommendedName>
</protein>
<feature type="compositionally biased region" description="Low complexity" evidence="1">
    <location>
        <begin position="1052"/>
        <end position="1062"/>
    </location>
</feature>
<feature type="compositionally biased region" description="Basic and acidic residues" evidence="1">
    <location>
        <begin position="787"/>
        <end position="801"/>
    </location>
</feature>
<feature type="compositionally biased region" description="Polar residues" evidence="1">
    <location>
        <begin position="1615"/>
        <end position="1658"/>
    </location>
</feature>
<feature type="compositionally biased region" description="Basic and acidic residues" evidence="1">
    <location>
        <begin position="1337"/>
        <end position="1354"/>
    </location>
</feature>
<name>A0AAX4JP61_9TREE</name>
<evidence type="ECO:0008006" key="4">
    <source>
        <dbReference type="Google" id="ProtNLM"/>
    </source>
</evidence>
<feature type="compositionally biased region" description="Basic and acidic residues" evidence="1">
    <location>
        <begin position="808"/>
        <end position="821"/>
    </location>
</feature>
<dbReference type="EMBL" id="CP144098">
    <property type="protein sequence ID" value="WWC86340.1"/>
    <property type="molecule type" value="Genomic_DNA"/>
</dbReference>
<evidence type="ECO:0000256" key="1">
    <source>
        <dbReference type="SAM" id="MobiDB-lite"/>
    </source>
</evidence>
<feature type="compositionally biased region" description="Polar residues" evidence="1">
    <location>
        <begin position="957"/>
        <end position="980"/>
    </location>
</feature>
<feature type="compositionally biased region" description="Polar residues" evidence="1">
    <location>
        <begin position="1155"/>
        <end position="1182"/>
    </location>
</feature>
<feature type="compositionally biased region" description="Acidic residues" evidence="1">
    <location>
        <begin position="1683"/>
        <end position="1698"/>
    </location>
</feature>
<feature type="compositionally biased region" description="Low complexity" evidence="1">
    <location>
        <begin position="1530"/>
        <end position="1541"/>
    </location>
</feature>
<feature type="compositionally biased region" description="Polar residues" evidence="1">
    <location>
        <begin position="291"/>
        <end position="306"/>
    </location>
</feature>
<feature type="compositionally biased region" description="Acidic residues" evidence="1">
    <location>
        <begin position="1710"/>
        <end position="1719"/>
    </location>
</feature>
<feature type="compositionally biased region" description="Pro residues" evidence="1">
    <location>
        <begin position="1019"/>
        <end position="1029"/>
    </location>
</feature>
<feature type="region of interest" description="Disordered" evidence="1">
    <location>
        <begin position="957"/>
        <end position="1811"/>
    </location>
</feature>
<feature type="compositionally biased region" description="Polar residues" evidence="1">
    <location>
        <begin position="638"/>
        <end position="654"/>
    </location>
</feature>
<organism evidence="2 3">
    <name type="scientific">Kwoniella dendrophila CBS 6074</name>
    <dbReference type="NCBI Taxonomy" id="1295534"/>
    <lineage>
        <taxon>Eukaryota</taxon>
        <taxon>Fungi</taxon>
        <taxon>Dikarya</taxon>
        <taxon>Basidiomycota</taxon>
        <taxon>Agaricomycotina</taxon>
        <taxon>Tremellomycetes</taxon>
        <taxon>Tremellales</taxon>
        <taxon>Cryptococcaceae</taxon>
        <taxon>Kwoniella</taxon>
    </lineage>
</organism>
<proteinExistence type="predicted"/>
<sequence>MAKKTSVANDLVEDAIIESGATTTNTDMPSTTTPKTGPRKRGPTVHFQLANGSIKAQRVLKQDVSFNSIASGVFSKLAPNVPTEQIRLSHVRENGREVDLIDEYDFTSFQRRVLDNPTKTHHIKVYIPGTSTHNQSTTVPPTPQPQTPSPAGVQTKKNDDIFETPKNKSIKDKKGKQKVVNDSSEQTSVSTSLQSQIAQQRIEESPMPARDEDTTPNADKVISPHNPPETPTETKSSKKKKRKVSDATEAPLPTSTEIPSLVTPIATPAQADPVGSTENKSAKKKREKQPKTPQSAKPPISSSSFDAPSAQPHISPITPTSTKNKKRKRKSEFPEPSQSSSQESITSSTASSTATSTSIEDPTGSQQRSTSKSPEKKKRKRSKQEKANDEQKTPSSANKQKPTVQIHLSSSTPTIYSPYTQLNRYKPVTPSPLGRMPTPSVDSSVDEESIEELPKSPVKETPKSSKKSEKSKKQSEEVTSDKSNHSVNATAVNGQGDPDVEEEMQVEAAVPEGATNNGKEAVTEPEVPSMDVATAQTVTPAKKERKKSKKKVAAEAELEAEPRTPETQSEETPLIVDTPPQTDKKNSRKKKSAEAAAITPSIAAQSETTEPPVTPAKKEKRKSKKKMTTQEEMPLQEQDVSTTNVATDQSTNAASMEVNPVDATFIPANTKSSEQSVLRIGKPRTNLSKVIPLSVPYILHVRPNDPLPFITSKYNSSMIERSPQQVYGESAKSAKAPKTPIKEVAVEDEDAVSLEEEELPRSPERQKEDELPEQNAVESESEDDDHESAIDTDANKQKDDLGNDEGEAEKAEEQATEHIEGDQLIAETVQPEPAETVNEPEAEAVAQSVTTRRSPSPTPLSKNLSPAYEPSPMDLSKMKQHITSDYHLQLAARGQCIICDGPSHLQKDCPAVLQGVDRLHELLEEKKGRKKNQLRESSIEAIENWINRLDKIANSVKGNKSRLTTPKKITTKSPATTPITQLPIPALPKEKPISARELSTPPDSAEPSIVSQSSTPEPVASPEPAPIPSQPSHREQSSSPEPSASPEPAPKPSQQSQRAQSPPREHSAPPIYFKALSKKAGSVSGLSVSDAVIETGSSESESDSDDSGSEGDSESGSEEDSDAESIGSRGSSTSGTRSRNGSRSESADSPARSPSPLSRKQGSGSYGTPSLNDFMSMPLSQNLKRRARESAAGMKDVNMDEEIEDASEPESTPERQLPPSSFVARGVRAGSESSVGEFADEKSDEDVDMDEEDEVMPFTQSLDIIEPKQVENEETVNPVPPEEEEEESRRKPLSPPPTNQSRKSFTDLAVASSPTPMVDELPGSIALQEAIDEDDASERLMDVDSPSKSEEGKTGHIISQGLMSPPSSTGENTQEEVSVPMPATQLVNGNEHDEEEEEEPTPRPLRRRVTRGMAKEQEDTELAPPIRLSSSQPAPTPSSPPRRRLRSMSREPTIEPMSPRITTRRVSSSQPQPERSTRFRSSSPSSSLPIPVRRSTRRTTPSSQIDELASSPIAVQPRRSSRRGTTPLRSSQSQIDQLDSSPPEPLNKAPEPIPEEDESTVEAENETPNDDDEQEQGDSTQRTPETMKIPLVPETQESEPRLNSRALRSRPSPLFMSQGSQIPQTQAYNLYPNLPSSDTGTSINETPKGKTTGNNTLAESPLSERKSNGLNRKSSLRFTSPILEDEHEEEGINEEEQEEPRLDQVKDSQPQDEESEEDVSDKGMNGVVQVNGNGNTNDNKDESQSSSSASSKSNSGSDSSDNEELLPKLRSTRSTSSLYPKLPSTLPRASTRLSTLSSSQPQQPTFSSAFPTLSSLSKDALRSRASFGFPSSSQPNPSTPSMTNSSRRTGNSRISLPANNNQMGNNNTRKRNGFSLSQPNPKVDSSESESESGSDSSEEEKTPAGLKGRFAKGGRDKSKMRRASQANIGW</sequence>
<feature type="compositionally biased region" description="Basic and acidic residues" evidence="1">
    <location>
        <begin position="452"/>
        <end position="484"/>
    </location>
</feature>
<feature type="compositionally biased region" description="Low complexity" evidence="1">
    <location>
        <begin position="1124"/>
        <end position="1144"/>
    </location>
</feature>
<feature type="compositionally biased region" description="Polar residues" evidence="1">
    <location>
        <begin position="1361"/>
        <end position="1376"/>
    </location>
</feature>
<feature type="region of interest" description="Disordered" evidence="1">
    <location>
        <begin position="1824"/>
        <end position="1930"/>
    </location>
</feature>
<feature type="compositionally biased region" description="Acidic residues" evidence="1">
    <location>
        <begin position="1242"/>
        <end position="1255"/>
    </location>
</feature>
<feature type="compositionally biased region" description="Polar residues" evidence="1">
    <location>
        <begin position="847"/>
        <end position="864"/>
    </location>
</feature>
<feature type="compositionally biased region" description="Acidic residues" evidence="1">
    <location>
        <begin position="1886"/>
        <end position="1898"/>
    </location>
</feature>
<feature type="compositionally biased region" description="Polar residues" evidence="1">
    <location>
        <begin position="1668"/>
        <end position="1678"/>
    </location>
</feature>
<feature type="compositionally biased region" description="Basic and acidic residues" evidence="1">
    <location>
        <begin position="156"/>
        <end position="172"/>
    </location>
</feature>
<evidence type="ECO:0000313" key="3">
    <source>
        <dbReference type="Proteomes" id="UP001355207"/>
    </source>
</evidence>
<feature type="region of interest" description="Disordered" evidence="1">
    <location>
        <begin position="18"/>
        <end position="41"/>
    </location>
</feature>
<feature type="compositionally biased region" description="Low complexity" evidence="1">
    <location>
        <begin position="1830"/>
        <end position="1846"/>
    </location>
</feature>
<feature type="compositionally biased region" description="Low complexity" evidence="1">
    <location>
        <begin position="594"/>
        <end position="604"/>
    </location>
</feature>
<feature type="compositionally biased region" description="Acidic residues" evidence="1">
    <location>
        <begin position="1199"/>
        <end position="1208"/>
    </location>
</feature>
<feature type="compositionally biased region" description="Polar residues" evidence="1">
    <location>
        <begin position="393"/>
        <end position="408"/>
    </location>
</feature>
<feature type="compositionally biased region" description="Basic residues" evidence="1">
    <location>
        <begin position="618"/>
        <end position="627"/>
    </location>
</feature>
<evidence type="ECO:0000313" key="2">
    <source>
        <dbReference type="EMBL" id="WWC86340.1"/>
    </source>
</evidence>